<evidence type="ECO:0000313" key="3">
    <source>
        <dbReference type="Proteomes" id="UP000673383"/>
    </source>
</evidence>
<feature type="region of interest" description="Disordered" evidence="1">
    <location>
        <begin position="1"/>
        <end position="47"/>
    </location>
</feature>
<dbReference type="RefSeq" id="WP_194483173.1">
    <property type="nucleotide sequence ID" value="NZ_JAFICZ010000001.1"/>
</dbReference>
<evidence type="ECO:0000313" key="2">
    <source>
        <dbReference type="EMBL" id="MBP1297056.1"/>
    </source>
</evidence>
<dbReference type="Proteomes" id="UP000673383">
    <property type="component" value="Unassembled WGS sequence"/>
</dbReference>
<proteinExistence type="predicted"/>
<reference evidence="2" key="1">
    <citation type="submission" date="2021-02" db="EMBL/GenBank/DDBJ databases">
        <title>Genomic Encyclopedia of Type Strains, Phase IV (KMG-V): Genome sequencing to study the core and pangenomes of soil and plant-associated prokaryotes.</title>
        <authorList>
            <person name="Whitman W."/>
        </authorList>
    </citation>
    <scope>NUCLEOTIDE SEQUENCE</scope>
    <source>
        <strain evidence="2">USDA 406</strain>
    </source>
</reference>
<sequence length="47" mass="5481">MKKRKTQSRRSPIARDLRTPKYKARVVPNKKRKAKVPSYSNDDGARP</sequence>
<organism evidence="2 3">
    <name type="scientific">Bradyrhizobium elkanii</name>
    <dbReference type="NCBI Taxonomy" id="29448"/>
    <lineage>
        <taxon>Bacteria</taxon>
        <taxon>Pseudomonadati</taxon>
        <taxon>Pseudomonadota</taxon>
        <taxon>Alphaproteobacteria</taxon>
        <taxon>Hyphomicrobiales</taxon>
        <taxon>Nitrobacteraceae</taxon>
        <taxon>Bradyrhizobium</taxon>
    </lineage>
</organism>
<feature type="compositionally biased region" description="Basic residues" evidence="1">
    <location>
        <begin position="20"/>
        <end position="35"/>
    </location>
</feature>
<gene>
    <name evidence="2" type="ORF">JOH49_006809</name>
</gene>
<protein>
    <submittedName>
        <fullName evidence="2">Uncharacterized protein</fullName>
    </submittedName>
</protein>
<dbReference type="EMBL" id="JAFICZ010000001">
    <property type="protein sequence ID" value="MBP1297056.1"/>
    <property type="molecule type" value="Genomic_DNA"/>
</dbReference>
<dbReference type="AlphaFoldDB" id="A0A8I1YF39"/>
<name>A0A8I1YF39_BRAEL</name>
<accession>A0A8I1YF39</accession>
<evidence type="ECO:0000256" key="1">
    <source>
        <dbReference type="SAM" id="MobiDB-lite"/>
    </source>
</evidence>
<comment type="caution">
    <text evidence="2">The sequence shown here is derived from an EMBL/GenBank/DDBJ whole genome shotgun (WGS) entry which is preliminary data.</text>
</comment>